<dbReference type="NCBIfam" id="NF005587">
    <property type="entry name" value="PRK07308.1"/>
    <property type="match status" value="1"/>
</dbReference>
<dbReference type="InterPro" id="IPR029039">
    <property type="entry name" value="Flavoprotein-like_sf"/>
</dbReference>
<dbReference type="Pfam" id="PF00258">
    <property type="entry name" value="Flavodoxin_1"/>
    <property type="match status" value="1"/>
</dbReference>
<name>A0A837DSP0_9LACO</name>
<evidence type="ECO:0000256" key="3">
    <source>
        <dbReference type="ARBA" id="ARBA00005267"/>
    </source>
</evidence>
<dbReference type="AlphaFoldDB" id="A0A837DSP0"/>
<evidence type="ECO:0000256" key="5">
    <source>
        <dbReference type="ARBA" id="ARBA00022630"/>
    </source>
</evidence>
<dbReference type="GO" id="GO:0016651">
    <property type="term" value="F:oxidoreductase activity, acting on NAD(P)H"/>
    <property type="evidence" value="ECO:0007669"/>
    <property type="project" value="UniProtKB-ARBA"/>
</dbReference>
<dbReference type="SUPFAM" id="SSF52218">
    <property type="entry name" value="Flavoproteins"/>
    <property type="match status" value="1"/>
</dbReference>
<evidence type="ECO:0000313" key="10">
    <source>
        <dbReference type="Proteomes" id="UP000031011"/>
    </source>
</evidence>
<dbReference type="Proteomes" id="UP000031011">
    <property type="component" value="Unassembled WGS sequence"/>
</dbReference>
<feature type="domain" description="Flavodoxin-like" evidence="8">
    <location>
        <begin position="10"/>
        <end position="151"/>
    </location>
</feature>
<dbReference type="EMBL" id="AWYA01000123">
    <property type="protein sequence ID" value="KIC04196.1"/>
    <property type="molecule type" value="Genomic_DNA"/>
</dbReference>
<dbReference type="Gene3D" id="3.40.50.360">
    <property type="match status" value="1"/>
</dbReference>
<evidence type="ECO:0000259" key="8">
    <source>
        <dbReference type="PROSITE" id="PS50902"/>
    </source>
</evidence>
<dbReference type="PROSITE" id="PS50902">
    <property type="entry name" value="FLAVODOXIN_LIKE"/>
    <property type="match status" value="1"/>
</dbReference>
<proteinExistence type="inferred from homology"/>
<dbReference type="GO" id="GO:0010181">
    <property type="term" value="F:FMN binding"/>
    <property type="evidence" value="ECO:0007669"/>
    <property type="project" value="InterPro"/>
</dbReference>
<evidence type="ECO:0000313" key="9">
    <source>
        <dbReference type="EMBL" id="KIC04196.1"/>
    </source>
</evidence>
<protein>
    <submittedName>
        <fullName evidence="9">Flavodoxin</fullName>
    </submittedName>
</protein>
<keyword evidence="6" id="KW-0288">FMN</keyword>
<gene>
    <name evidence="9" type="ORF">LRN_0633</name>
</gene>
<organism evidence="9 10">
    <name type="scientific">Ligilactobacillus ruminis DPC 6832</name>
    <dbReference type="NCBI Taxonomy" id="1402208"/>
    <lineage>
        <taxon>Bacteria</taxon>
        <taxon>Bacillati</taxon>
        <taxon>Bacillota</taxon>
        <taxon>Bacilli</taxon>
        <taxon>Lactobacillales</taxon>
        <taxon>Lactobacillaceae</taxon>
        <taxon>Ligilactobacillus</taxon>
    </lineage>
</organism>
<keyword evidence="4" id="KW-0813">Transport</keyword>
<comment type="cofactor">
    <cofactor evidence="1">
        <name>FMN</name>
        <dbReference type="ChEBI" id="CHEBI:58210"/>
    </cofactor>
</comment>
<reference evidence="9 10" key="1">
    <citation type="journal article" date="2015" name="BMC Microbiol.">
        <title>Lactobacillus ruminis strains cluster according to their mammalian gut source.</title>
        <authorList>
            <person name="O' Donnell M.M."/>
            <person name="Harris H.M."/>
            <person name="Lynch D.B."/>
            <person name="Ross R.P."/>
            <person name="O'Toole P.W."/>
        </authorList>
    </citation>
    <scope>NUCLEOTIDE SEQUENCE [LARGE SCALE GENOMIC DNA]</scope>
    <source>
        <strain evidence="9 10">DPC 6832</strain>
    </source>
</reference>
<sequence length="157" mass="16951">MEEGFYMATAKVVFATITGNNEDVADIVAQELEKKGVEVSVEEISQADPEDFTDVDICVVCPYTYDEGALPDEGLDFYDDLEDVDLTGKIYGVAGSGDTFYGEYFGLAIDEFGKKLAASGAVKGAENVKINLAPDSEEDVQKLDAFADALVEAYNNK</sequence>
<evidence type="ECO:0000256" key="7">
    <source>
        <dbReference type="ARBA" id="ARBA00022982"/>
    </source>
</evidence>
<dbReference type="InterPro" id="IPR050619">
    <property type="entry name" value="Flavodoxin"/>
</dbReference>
<evidence type="ECO:0000256" key="1">
    <source>
        <dbReference type="ARBA" id="ARBA00001917"/>
    </source>
</evidence>
<accession>A0A837DSP0</accession>
<keyword evidence="7" id="KW-0249">Electron transport</keyword>
<evidence type="ECO:0000256" key="2">
    <source>
        <dbReference type="ARBA" id="ARBA00003297"/>
    </source>
</evidence>
<evidence type="ECO:0000256" key="4">
    <source>
        <dbReference type="ARBA" id="ARBA00022448"/>
    </source>
</evidence>
<comment type="function">
    <text evidence="2">Low-potential electron donor to a number of redox enzymes.</text>
</comment>
<comment type="similarity">
    <text evidence="3">Belongs to the flavodoxin family.</text>
</comment>
<evidence type="ECO:0000256" key="6">
    <source>
        <dbReference type="ARBA" id="ARBA00022643"/>
    </source>
</evidence>
<dbReference type="PANTHER" id="PTHR42809:SF1">
    <property type="entry name" value="FLAVODOXIN 1"/>
    <property type="match status" value="1"/>
</dbReference>
<dbReference type="PANTHER" id="PTHR42809">
    <property type="entry name" value="FLAVODOXIN 2"/>
    <property type="match status" value="1"/>
</dbReference>
<dbReference type="InterPro" id="IPR008254">
    <property type="entry name" value="Flavodoxin/NO_synth"/>
</dbReference>
<keyword evidence="5" id="KW-0285">Flavoprotein</keyword>
<comment type="caution">
    <text evidence="9">The sequence shown here is derived from an EMBL/GenBank/DDBJ whole genome shotgun (WGS) entry which is preliminary data.</text>
</comment>